<protein>
    <submittedName>
        <fullName evidence="1">Uncharacterized protein</fullName>
    </submittedName>
</protein>
<proteinExistence type="predicted"/>
<accession>A0A6M0H208</accession>
<evidence type="ECO:0000313" key="1">
    <source>
        <dbReference type="EMBL" id="NEU04820.1"/>
    </source>
</evidence>
<dbReference type="AlphaFoldDB" id="A0A6M0H208"/>
<name>A0A6M0H208_9CLOT</name>
<dbReference type="Proteomes" id="UP000481872">
    <property type="component" value="Unassembled WGS sequence"/>
</dbReference>
<dbReference type="GO" id="GO:0008168">
    <property type="term" value="F:methyltransferase activity"/>
    <property type="evidence" value="ECO:0007669"/>
    <property type="project" value="InterPro"/>
</dbReference>
<evidence type="ECO:0000313" key="2">
    <source>
        <dbReference type="Proteomes" id="UP000481872"/>
    </source>
</evidence>
<dbReference type="EMBL" id="JAAGPU010000013">
    <property type="protein sequence ID" value="NEU04820.1"/>
    <property type="molecule type" value="Genomic_DNA"/>
</dbReference>
<comment type="caution">
    <text evidence="1">The sequence shown here is derived from an EMBL/GenBank/DDBJ whole genome shotgun (WGS) entry which is preliminary data.</text>
</comment>
<dbReference type="GO" id="GO:0003676">
    <property type="term" value="F:nucleic acid binding"/>
    <property type="evidence" value="ECO:0007669"/>
    <property type="project" value="InterPro"/>
</dbReference>
<gene>
    <name evidence="1" type="ORF">G3M99_08125</name>
</gene>
<organism evidence="1 2">
    <name type="scientific">Clostridium senegalense</name>
    <dbReference type="NCBI Taxonomy" id="1465809"/>
    <lineage>
        <taxon>Bacteria</taxon>
        <taxon>Bacillati</taxon>
        <taxon>Bacillota</taxon>
        <taxon>Clostridia</taxon>
        <taxon>Eubacteriales</taxon>
        <taxon>Clostridiaceae</taxon>
        <taxon>Clostridium</taxon>
    </lineage>
</organism>
<sequence>MEEMVRHPAYSLINKLNNKGDGNNIVVDYVIFQNDMLHCGMEEHRQAAINAMEIIAERYKETFNIEESKMLGVPYSVDDFLKDRIEAAYEHAFLDPPYGSELEKEDFFHVNDILFSHINNIDIYDWCSGIDWTTPDAYWEHKWSNYFDYGLEWWGVINSNLY</sequence>
<reference evidence="1 2" key="1">
    <citation type="submission" date="2020-02" db="EMBL/GenBank/DDBJ databases">
        <title>Genome assembly of a novel Clostridium senegalense strain.</title>
        <authorList>
            <person name="Gupta T.B."/>
            <person name="Jauregui R."/>
            <person name="Maclean P."/>
            <person name="Nawarathana A."/>
            <person name="Brightwell G."/>
        </authorList>
    </citation>
    <scope>NUCLEOTIDE SEQUENCE [LARGE SCALE GENOMIC DNA]</scope>
    <source>
        <strain evidence="1 2">AGRFS4</strain>
    </source>
</reference>
<dbReference type="PROSITE" id="PS00092">
    <property type="entry name" value="N6_MTASE"/>
    <property type="match status" value="1"/>
</dbReference>
<dbReference type="GO" id="GO:0032259">
    <property type="term" value="P:methylation"/>
    <property type="evidence" value="ECO:0007669"/>
    <property type="project" value="InterPro"/>
</dbReference>
<dbReference type="InterPro" id="IPR002052">
    <property type="entry name" value="DNA_methylase_N6_adenine_CS"/>
</dbReference>
<keyword evidence="2" id="KW-1185">Reference proteome</keyword>
<dbReference type="RefSeq" id="WP_199869786.1">
    <property type="nucleotide sequence ID" value="NZ_JAAGPU010000013.1"/>
</dbReference>